<comment type="similarity">
    <text evidence="1">Belongs to the WD repeat WDR48 family.</text>
</comment>
<evidence type="ECO:0000313" key="7">
    <source>
        <dbReference type="Proteomes" id="UP000008866"/>
    </source>
</evidence>
<evidence type="ECO:0000256" key="5">
    <source>
        <dbReference type="SAM" id="MobiDB-lite"/>
    </source>
</evidence>
<gene>
    <name evidence="6" type="ORF">ARB_04365</name>
</gene>
<dbReference type="SMART" id="SM00320">
    <property type="entry name" value="WD40"/>
    <property type="match status" value="7"/>
</dbReference>
<dbReference type="Proteomes" id="UP000008866">
    <property type="component" value="Unassembled WGS sequence"/>
</dbReference>
<feature type="compositionally biased region" description="Polar residues" evidence="5">
    <location>
        <begin position="637"/>
        <end position="654"/>
    </location>
</feature>
<dbReference type="InterPro" id="IPR001680">
    <property type="entry name" value="WD40_rpt"/>
</dbReference>
<dbReference type="Pfam" id="PF00400">
    <property type="entry name" value="WD40"/>
    <property type="match status" value="5"/>
</dbReference>
<protein>
    <submittedName>
        <fullName evidence="6">Uncharacterized protein</fullName>
    </submittedName>
</protein>
<feature type="region of interest" description="Disordered" evidence="5">
    <location>
        <begin position="599"/>
        <end position="758"/>
    </location>
</feature>
<dbReference type="InterPro" id="IPR015943">
    <property type="entry name" value="WD40/YVTN_repeat-like_dom_sf"/>
</dbReference>
<dbReference type="SUPFAM" id="SSF50978">
    <property type="entry name" value="WD40 repeat-like"/>
    <property type="match status" value="1"/>
</dbReference>
<dbReference type="CDD" id="cd00200">
    <property type="entry name" value="WD40"/>
    <property type="match status" value="1"/>
</dbReference>
<dbReference type="RefSeq" id="XP_003017484.1">
    <property type="nucleotide sequence ID" value="XM_003017438.1"/>
</dbReference>
<proteinExistence type="inferred from homology"/>
<reference evidence="7" key="1">
    <citation type="journal article" date="2011" name="Genome Biol.">
        <title>Comparative and functional genomics provide insights into the pathogenicity of dermatophytic fungi.</title>
        <authorList>
            <person name="Burmester A."/>
            <person name="Shelest E."/>
            <person name="Gloeckner G."/>
            <person name="Heddergott C."/>
            <person name="Schindler S."/>
            <person name="Staib P."/>
            <person name="Heidel A."/>
            <person name="Felder M."/>
            <person name="Petzold A."/>
            <person name="Szafranski K."/>
            <person name="Feuermann M."/>
            <person name="Pedruzzi I."/>
            <person name="Priebe S."/>
            <person name="Groth M."/>
            <person name="Winkler R."/>
            <person name="Li W."/>
            <person name="Kniemeyer O."/>
            <person name="Schroeckh V."/>
            <person name="Hertweck C."/>
            <person name="Hube B."/>
            <person name="White T.C."/>
            <person name="Platzer M."/>
            <person name="Guthke R."/>
            <person name="Heitman J."/>
            <person name="Woestemeyer J."/>
            <person name="Zipfel P.F."/>
            <person name="Monod M."/>
            <person name="Brakhage A.A."/>
        </authorList>
    </citation>
    <scope>NUCLEOTIDE SEQUENCE [LARGE SCALE GENOMIC DNA]</scope>
    <source>
        <strain evidence="7">ATCC MYA-4681 / CBS 112371</strain>
    </source>
</reference>
<comment type="caution">
    <text evidence="6">The sequence shown here is derived from an EMBL/GenBank/DDBJ whole genome shotgun (WGS) entry which is preliminary data.</text>
</comment>
<dbReference type="Pfam" id="PF11816">
    <property type="entry name" value="DUF3337"/>
    <property type="match status" value="1"/>
</dbReference>
<organism evidence="6 7">
    <name type="scientific">Arthroderma benhamiae (strain ATCC MYA-4681 / CBS 112371)</name>
    <name type="common">Trichophyton mentagrophytes</name>
    <dbReference type="NCBI Taxonomy" id="663331"/>
    <lineage>
        <taxon>Eukaryota</taxon>
        <taxon>Fungi</taxon>
        <taxon>Dikarya</taxon>
        <taxon>Ascomycota</taxon>
        <taxon>Pezizomycotina</taxon>
        <taxon>Eurotiomycetes</taxon>
        <taxon>Eurotiomycetidae</taxon>
        <taxon>Onygenales</taxon>
        <taxon>Arthrodermataceae</taxon>
        <taxon>Trichophyton</taxon>
    </lineage>
</organism>
<dbReference type="STRING" id="663331.D4AJB6"/>
<dbReference type="InterPro" id="IPR051246">
    <property type="entry name" value="WDR48"/>
</dbReference>
<dbReference type="HOGENOM" id="CLU_002197_0_0_1"/>
<dbReference type="KEGG" id="abe:ARB_04365"/>
<evidence type="ECO:0000313" key="6">
    <source>
        <dbReference type="EMBL" id="EFE36839.1"/>
    </source>
</evidence>
<sequence>MPFESNFIDLSLRLVLSPPDAPGGHRLGVNGLAVDTTSSTLYSAGRDGVICAWDLNLNLRTRNDLHDFTQNNTPSRSSTTTSFRSQVQAHTHWINDIILTRNNSTLVSASSDTTVRAWRPAADDHAPAVIGKHTDYVKCLATPQPDADWVASGSLDHKIYLWDINGGGERLKIDVSEYDKTPKGSVYALSAKGSILASGGPDSIVRIWDSKTGKLITKFVGHTDNVRSILLNRDADTILTASSDQTVKVWSMAAGRCMHTLTMHNDSVWSLYSDHPQLSVFYSSDRSGLVAKTDTRNAPDIDQGICVAALQENDGVFKVVAAGGHIWTATPKSSIHRWSDVDITAEIEASAPSPLCRHTPSVASPTPSDDNKIDPLSSNQKIPASSILILSNAATFPNPMHREADVVSLSVSSLRAPTDILLDEGITLATPLQSLPQETIEGQHGMIKHIALNDRKRALTQDTAGDVVLWDLLRCVPIKFFGKRHLDDVASEVNTTETIANWCTLHTRTGRLSVILEQNRCFDGEIYVDQANLPDTDTNAYREDQRINFGKWILRYLFDGIVKEEVRRDEVYRQTLKLKYEQKGECDYDVLDNIALPTVATPSSPETPIPPSSPGMKGAGATRSAMAPGMSIGIGTPNMTSPFPELHNSSNGPFTNDGGKDPTGSSDYFTNAMKRPSTDAADSTAKSRSSDEQPPPAAPISGPLEPEKEERSKKGTTLFGKKFQMTFPKKSKTSTETKPIAEEKTEESDKSSEKERPFDDNFRGVIDRIHADYDAYSAANPCKEIETLITPTPENEAPVLNIPPHIGILIQEENPDSAVAADLYRGTVGTVRQDIEIFEKAAPAWLADLLLRNIVPFKEIPKIAFSLKPYQDSLPEVVKPDTAAPNNSSRLNANRMLRAKKILAYVAERIDPQNAETPSEDALKPEEYLELYCQNTLIPMDMTLATIRTHLWRTGNDMVLVYKANGKRKIPVPVEDGEAKDKKVGVDLSSTETTGADQRPQVNGKHTDTDATGATLAQSPPESDVAS</sequence>
<feature type="repeat" description="WD" evidence="4">
    <location>
        <begin position="188"/>
        <end position="218"/>
    </location>
</feature>
<dbReference type="PANTHER" id="PTHR19862">
    <property type="entry name" value="WD REPEAT-CONTAINING PROTEIN 48"/>
    <property type="match status" value="1"/>
</dbReference>
<feature type="region of interest" description="Disordered" evidence="5">
    <location>
        <begin position="973"/>
        <end position="1027"/>
    </location>
</feature>
<accession>D4AJB6</accession>
<dbReference type="PROSITE" id="PS50082">
    <property type="entry name" value="WD_REPEATS_2"/>
    <property type="match status" value="5"/>
</dbReference>
<dbReference type="Gene3D" id="2.130.10.10">
    <property type="entry name" value="YVTN repeat-like/Quinoprotein amine dehydrogenase"/>
    <property type="match status" value="2"/>
</dbReference>
<dbReference type="PRINTS" id="PR00320">
    <property type="entry name" value="GPROTEINBRPT"/>
</dbReference>
<feature type="repeat" description="WD" evidence="4">
    <location>
        <begin position="219"/>
        <end position="260"/>
    </location>
</feature>
<evidence type="ECO:0000256" key="4">
    <source>
        <dbReference type="PROSITE-ProRule" id="PRU00221"/>
    </source>
</evidence>
<dbReference type="GO" id="GO:0000724">
    <property type="term" value="P:double-strand break repair via homologous recombination"/>
    <property type="evidence" value="ECO:0007669"/>
    <property type="project" value="TreeGrafter"/>
</dbReference>
<dbReference type="InterPro" id="IPR019775">
    <property type="entry name" value="WD40_repeat_CS"/>
</dbReference>
<feature type="compositionally biased region" description="Basic and acidic residues" evidence="5">
    <location>
        <begin position="733"/>
        <end position="758"/>
    </location>
</feature>
<dbReference type="AlphaFoldDB" id="D4AJB6"/>
<dbReference type="InterPro" id="IPR021772">
    <property type="entry name" value="WDR48/Bun107"/>
</dbReference>
<name>D4AJB6_ARTBC</name>
<keyword evidence="3" id="KW-0677">Repeat</keyword>
<evidence type="ECO:0000256" key="3">
    <source>
        <dbReference type="ARBA" id="ARBA00022737"/>
    </source>
</evidence>
<dbReference type="InterPro" id="IPR020472">
    <property type="entry name" value="WD40_PAC1"/>
</dbReference>
<feature type="repeat" description="WD" evidence="4">
    <location>
        <begin position="130"/>
        <end position="172"/>
    </location>
</feature>
<keyword evidence="7" id="KW-1185">Reference proteome</keyword>
<dbReference type="InterPro" id="IPR036322">
    <property type="entry name" value="WD40_repeat_dom_sf"/>
</dbReference>
<dbReference type="OMA" id="PMWLGDV"/>
<feature type="compositionally biased region" description="Polar residues" evidence="5">
    <location>
        <begin position="1010"/>
        <end position="1027"/>
    </location>
</feature>
<dbReference type="GeneID" id="9524594"/>
<dbReference type="PROSITE" id="PS50294">
    <property type="entry name" value="WD_REPEATS_REGION"/>
    <property type="match status" value="2"/>
</dbReference>
<evidence type="ECO:0000256" key="2">
    <source>
        <dbReference type="ARBA" id="ARBA00022574"/>
    </source>
</evidence>
<dbReference type="GO" id="GO:0043130">
    <property type="term" value="F:ubiquitin binding"/>
    <property type="evidence" value="ECO:0007669"/>
    <property type="project" value="TreeGrafter"/>
</dbReference>
<feature type="repeat" description="WD" evidence="4">
    <location>
        <begin position="87"/>
        <end position="118"/>
    </location>
</feature>
<dbReference type="CDD" id="cd17041">
    <property type="entry name" value="Ubl_WDR48"/>
    <property type="match status" value="1"/>
</dbReference>
<feature type="repeat" description="WD" evidence="4">
    <location>
        <begin position="22"/>
        <end position="56"/>
    </location>
</feature>
<dbReference type="PROSITE" id="PS00678">
    <property type="entry name" value="WD_REPEATS_1"/>
    <property type="match status" value="3"/>
</dbReference>
<keyword evidence="2 4" id="KW-0853">WD repeat</keyword>
<dbReference type="eggNOG" id="KOG0308">
    <property type="taxonomic scope" value="Eukaryota"/>
</dbReference>
<dbReference type="EMBL" id="ABSU01000001">
    <property type="protein sequence ID" value="EFE36839.1"/>
    <property type="molecule type" value="Genomic_DNA"/>
</dbReference>
<evidence type="ECO:0000256" key="1">
    <source>
        <dbReference type="ARBA" id="ARBA00006917"/>
    </source>
</evidence>
<dbReference type="PANTHER" id="PTHR19862:SF14">
    <property type="entry name" value="WD REPEAT-CONTAINING PROTEIN 48"/>
    <property type="match status" value="1"/>
</dbReference>